<reference evidence="1 2" key="1">
    <citation type="submission" date="2013-02" db="EMBL/GenBank/DDBJ databases">
        <authorList>
            <person name="Harkins D.M."/>
            <person name="Durkin A.S."/>
            <person name="Brinkac L.M."/>
            <person name="Haft D.H."/>
            <person name="Selengut J.D."/>
            <person name="Sanka R."/>
            <person name="DePew J."/>
            <person name="Purushe J."/>
            <person name="Haake D.A."/>
            <person name="Matsunaga J."/>
            <person name="Vinetz J.M."/>
            <person name="Sutton G.G."/>
            <person name="Nierman W.C."/>
            <person name="Fouts D.E."/>
        </authorList>
    </citation>
    <scope>NUCLEOTIDE SEQUENCE [LARGE SCALE GENOMIC DNA]</scope>
    <source>
        <strain evidence="1 2">Ecochallenge</strain>
    </source>
</reference>
<dbReference type="Proteomes" id="UP000012249">
    <property type="component" value="Unassembled WGS sequence"/>
</dbReference>
<name>N1U9P7_9LEPT</name>
<protein>
    <submittedName>
        <fullName evidence="1">Uncharacterized protein</fullName>
    </submittedName>
</protein>
<organism evidence="1 2">
    <name type="scientific">Leptospira weilii str. Ecochallenge</name>
    <dbReference type="NCBI Taxonomy" id="1049986"/>
    <lineage>
        <taxon>Bacteria</taxon>
        <taxon>Pseudomonadati</taxon>
        <taxon>Spirochaetota</taxon>
        <taxon>Spirochaetia</taxon>
        <taxon>Leptospirales</taxon>
        <taxon>Leptospiraceae</taxon>
        <taxon>Leptospira</taxon>
    </lineage>
</organism>
<evidence type="ECO:0000313" key="2">
    <source>
        <dbReference type="Proteomes" id="UP000012249"/>
    </source>
</evidence>
<dbReference type="EMBL" id="AHMI02000145">
    <property type="protein sequence ID" value="EMY14679.1"/>
    <property type="molecule type" value="Genomic_DNA"/>
</dbReference>
<evidence type="ECO:0000313" key="1">
    <source>
        <dbReference type="EMBL" id="EMY14679.1"/>
    </source>
</evidence>
<dbReference type="AlphaFoldDB" id="N1U9P7"/>
<proteinExistence type="predicted"/>
<sequence length="81" mass="9160">MKSAVLFALWFCSCKGDPSTYSSKSFSEKSLNGKGKFLCAILVNQTANDKIYFQKTNVLIKHLPPLCFIPSWRLCPWKAVI</sequence>
<comment type="caution">
    <text evidence="1">The sequence shown here is derived from an EMBL/GenBank/DDBJ whole genome shotgun (WGS) entry which is preliminary data.</text>
</comment>
<gene>
    <name evidence="1" type="ORF">LEP1GSC043_2520</name>
</gene>
<accession>N1U9P7</accession>